<dbReference type="PROSITE" id="PS51294">
    <property type="entry name" value="HTH_MYB"/>
    <property type="match status" value="2"/>
</dbReference>
<evidence type="ECO:0000256" key="5">
    <source>
        <dbReference type="ARBA" id="ARBA00023163"/>
    </source>
</evidence>
<protein>
    <submittedName>
        <fullName evidence="11">Uncharacterized protein</fullName>
    </submittedName>
</protein>
<comment type="caution">
    <text evidence="11">The sequence shown here is derived from an EMBL/GenBank/DDBJ whole genome shotgun (WGS) entry which is preliminary data.</text>
</comment>
<dbReference type="PANTHER" id="PTHR47999">
    <property type="entry name" value="TRANSCRIPTION FACTOR MYB8-RELATED-RELATED"/>
    <property type="match status" value="1"/>
</dbReference>
<dbReference type="InterPro" id="IPR001005">
    <property type="entry name" value="SANT/Myb"/>
</dbReference>
<keyword evidence="5" id="KW-0804">Transcription</keyword>
<keyword evidence="2" id="KW-0677">Repeat</keyword>
<dbReference type="PANTHER" id="PTHR47999:SF96">
    <property type="entry name" value="TRANSCRIPTION REPRESSOR MYB6-LIKE"/>
    <property type="match status" value="1"/>
</dbReference>
<dbReference type="Pfam" id="PF00249">
    <property type="entry name" value="Myb_DNA-binding"/>
    <property type="match status" value="2"/>
</dbReference>
<keyword evidence="3" id="KW-0805">Transcription regulation</keyword>
<dbReference type="FunFam" id="1.10.10.60:FF:000001">
    <property type="entry name" value="MYB-related transcription factor"/>
    <property type="match status" value="1"/>
</dbReference>
<evidence type="ECO:0000256" key="3">
    <source>
        <dbReference type="ARBA" id="ARBA00023015"/>
    </source>
</evidence>
<sequence length="486" mass="53736">MLTHCSNAITIGEGVTGLPVAPPSCALAPSHLPNLAINILHGAQLSDTVVVQCSRAPDRIRDLVRRMTIRASSSMWIRGGECKFLVATSTISIKRRWIQVENSFLYVATSRVLYQAVVDRIKFITKPSSATAPTSSISLTTLGVVVCCAIKCNTLTALSLPAPNTRNNFFATATTLAVSLFCITVTCWAFCLYIWRLNSMFLTISQPREEMGRKPCCAKEGINRGAWTALEDQILVSYINTNGEGKWRNIPKKAGLNRCGKSCRLRWLNYLRPGIKRGNISADEEELIIRLHKLLGNRWSLIAGRLPGRTDNEIKNYWNTTLGKKVRGASKANKDDLDPSPERGGTEAAPGPDKIAAIIQTKAQRCTRTFFQQEQLPLLQPTPAAAPQPSLDYLVQLQQLLPSVDPSEELLLQQEAQKSAEEVPVEDPGLTLSLDDEDDDGFFFQGLNQNLLEAEGGFDQLHAEFDLTSMDSLLDGENEWMNLLDF</sequence>
<organism evidence="11 12">
    <name type="scientific">Zingiber officinale</name>
    <name type="common">Ginger</name>
    <name type="synonym">Amomum zingiber</name>
    <dbReference type="NCBI Taxonomy" id="94328"/>
    <lineage>
        <taxon>Eukaryota</taxon>
        <taxon>Viridiplantae</taxon>
        <taxon>Streptophyta</taxon>
        <taxon>Embryophyta</taxon>
        <taxon>Tracheophyta</taxon>
        <taxon>Spermatophyta</taxon>
        <taxon>Magnoliopsida</taxon>
        <taxon>Liliopsida</taxon>
        <taxon>Zingiberales</taxon>
        <taxon>Zingiberaceae</taxon>
        <taxon>Zingiber</taxon>
    </lineage>
</organism>
<feature type="region of interest" description="Disordered" evidence="7">
    <location>
        <begin position="328"/>
        <end position="353"/>
    </location>
</feature>
<keyword evidence="12" id="KW-1185">Reference proteome</keyword>
<evidence type="ECO:0000256" key="1">
    <source>
        <dbReference type="ARBA" id="ARBA00004123"/>
    </source>
</evidence>
<gene>
    <name evidence="11" type="ORF">ZIOFF_053720</name>
</gene>
<keyword evidence="8" id="KW-0812">Transmembrane</keyword>
<name>A0A8J5FDW8_ZINOF</name>
<dbReference type="InterPro" id="IPR015495">
    <property type="entry name" value="Myb_TF_plants"/>
</dbReference>
<dbReference type="Proteomes" id="UP000734854">
    <property type="component" value="Unassembled WGS sequence"/>
</dbReference>
<evidence type="ECO:0000313" key="11">
    <source>
        <dbReference type="EMBL" id="KAG6485190.1"/>
    </source>
</evidence>
<feature type="transmembrane region" description="Helical" evidence="8">
    <location>
        <begin position="169"/>
        <end position="195"/>
    </location>
</feature>
<comment type="subcellular location">
    <subcellularLocation>
        <location evidence="1">Nucleus</location>
    </subcellularLocation>
</comment>
<evidence type="ECO:0000259" key="10">
    <source>
        <dbReference type="PROSITE" id="PS51294"/>
    </source>
</evidence>
<proteinExistence type="predicted"/>
<dbReference type="Gene3D" id="1.10.10.60">
    <property type="entry name" value="Homeodomain-like"/>
    <property type="match status" value="2"/>
</dbReference>
<evidence type="ECO:0000256" key="4">
    <source>
        <dbReference type="ARBA" id="ARBA00023125"/>
    </source>
</evidence>
<accession>A0A8J5FDW8</accession>
<evidence type="ECO:0000259" key="9">
    <source>
        <dbReference type="PROSITE" id="PS50090"/>
    </source>
</evidence>
<dbReference type="GO" id="GO:0005634">
    <property type="term" value="C:nucleus"/>
    <property type="evidence" value="ECO:0007669"/>
    <property type="project" value="UniProtKB-SubCell"/>
</dbReference>
<feature type="domain" description="Myb-like" evidence="9">
    <location>
        <begin position="272"/>
        <end position="322"/>
    </location>
</feature>
<reference evidence="11 12" key="1">
    <citation type="submission" date="2020-08" db="EMBL/GenBank/DDBJ databases">
        <title>Plant Genome Project.</title>
        <authorList>
            <person name="Zhang R.-G."/>
        </authorList>
    </citation>
    <scope>NUCLEOTIDE SEQUENCE [LARGE SCALE GENOMIC DNA]</scope>
    <source>
        <tissue evidence="11">Rhizome</tissue>
    </source>
</reference>
<dbReference type="GO" id="GO:0003677">
    <property type="term" value="F:DNA binding"/>
    <property type="evidence" value="ECO:0007669"/>
    <property type="project" value="UniProtKB-KW"/>
</dbReference>
<dbReference type="CDD" id="cd00167">
    <property type="entry name" value="SANT"/>
    <property type="match status" value="2"/>
</dbReference>
<feature type="domain" description="HTH myb-type" evidence="10">
    <location>
        <begin position="272"/>
        <end position="326"/>
    </location>
</feature>
<dbReference type="AlphaFoldDB" id="A0A8J5FDW8"/>
<dbReference type="InterPro" id="IPR017930">
    <property type="entry name" value="Myb_dom"/>
</dbReference>
<feature type="domain" description="HTH myb-type" evidence="10">
    <location>
        <begin position="219"/>
        <end position="271"/>
    </location>
</feature>
<evidence type="ECO:0000256" key="8">
    <source>
        <dbReference type="SAM" id="Phobius"/>
    </source>
</evidence>
<evidence type="ECO:0000256" key="7">
    <source>
        <dbReference type="SAM" id="MobiDB-lite"/>
    </source>
</evidence>
<dbReference type="InterPro" id="IPR009057">
    <property type="entry name" value="Homeodomain-like_sf"/>
</dbReference>
<evidence type="ECO:0000256" key="2">
    <source>
        <dbReference type="ARBA" id="ARBA00022737"/>
    </source>
</evidence>
<dbReference type="PROSITE" id="PS50090">
    <property type="entry name" value="MYB_LIKE"/>
    <property type="match status" value="2"/>
</dbReference>
<feature type="compositionally biased region" description="Basic and acidic residues" evidence="7">
    <location>
        <begin position="332"/>
        <end position="345"/>
    </location>
</feature>
<keyword evidence="4" id="KW-0238">DNA-binding</keyword>
<evidence type="ECO:0000256" key="6">
    <source>
        <dbReference type="ARBA" id="ARBA00023242"/>
    </source>
</evidence>
<dbReference type="SMART" id="SM00717">
    <property type="entry name" value="SANT"/>
    <property type="match status" value="2"/>
</dbReference>
<dbReference type="SUPFAM" id="SSF46689">
    <property type="entry name" value="Homeodomain-like"/>
    <property type="match status" value="1"/>
</dbReference>
<keyword evidence="8" id="KW-1133">Transmembrane helix</keyword>
<keyword evidence="6" id="KW-0539">Nucleus</keyword>
<dbReference type="EMBL" id="JACMSC010000015">
    <property type="protein sequence ID" value="KAG6485190.1"/>
    <property type="molecule type" value="Genomic_DNA"/>
</dbReference>
<keyword evidence="8" id="KW-0472">Membrane</keyword>
<feature type="domain" description="Myb-like" evidence="9">
    <location>
        <begin position="219"/>
        <end position="271"/>
    </location>
</feature>
<evidence type="ECO:0000313" key="12">
    <source>
        <dbReference type="Proteomes" id="UP000734854"/>
    </source>
</evidence>